<dbReference type="GO" id="GO:0046872">
    <property type="term" value="F:metal ion binding"/>
    <property type="evidence" value="ECO:0007669"/>
    <property type="project" value="UniProtKB-KW"/>
</dbReference>
<keyword evidence="2" id="KW-0479">Metal-binding</keyword>
<feature type="domain" description="DDE Tnp4" evidence="3">
    <location>
        <begin position="40"/>
        <end position="100"/>
    </location>
</feature>
<reference evidence="4" key="1">
    <citation type="journal article" date="2023" name="Insect Mol. Biol.">
        <title>Genome sequencing provides insights into the evolution of gene families encoding plant cell wall-degrading enzymes in longhorned beetles.</title>
        <authorList>
            <person name="Shin N.R."/>
            <person name="Okamura Y."/>
            <person name="Kirsch R."/>
            <person name="Pauchet Y."/>
        </authorList>
    </citation>
    <scope>NUCLEOTIDE SEQUENCE</scope>
    <source>
        <strain evidence="4">RBIC_L_NR</strain>
    </source>
</reference>
<proteinExistence type="predicted"/>
<dbReference type="InterPro" id="IPR027806">
    <property type="entry name" value="HARBI1_dom"/>
</dbReference>
<gene>
    <name evidence="4" type="ORF">NQ314_014193</name>
</gene>
<sequence>MPETPEEKQTVKHLFVVSPDQCTNTIFNNSRIKAKMENEEHGNSVLVGDSQQNESQIRTRIPIDRVFGVLKRWFPVLANGIRLKVEKVETIIISCAILHNIA</sequence>
<evidence type="ECO:0000313" key="5">
    <source>
        <dbReference type="Proteomes" id="UP001162156"/>
    </source>
</evidence>
<evidence type="ECO:0000259" key="3">
    <source>
        <dbReference type="Pfam" id="PF13359"/>
    </source>
</evidence>
<comment type="cofactor">
    <cofactor evidence="1">
        <name>a divalent metal cation</name>
        <dbReference type="ChEBI" id="CHEBI:60240"/>
    </cofactor>
</comment>
<evidence type="ECO:0000256" key="1">
    <source>
        <dbReference type="ARBA" id="ARBA00001968"/>
    </source>
</evidence>
<dbReference type="EMBL" id="JANEYF010003916">
    <property type="protein sequence ID" value="KAJ8933126.1"/>
    <property type="molecule type" value="Genomic_DNA"/>
</dbReference>
<keyword evidence="5" id="KW-1185">Reference proteome</keyword>
<dbReference type="AlphaFoldDB" id="A0AAV8X3P0"/>
<evidence type="ECO:0000256" key="2">
    <source>
        <dbReference type="ARBA" id="ARBA00022723"/>
    </source>
</evidence>
<dbReference type="Proteomes" id="UP001162156">
    <property type="component" value="Unassembled WGS sequence"/>
</dbReference>
<accession>A0AAV8X3P0</accession>
<evidence type="ECO:0000313" key="4">
    <source>
        <dbReference type="EMBL" id="KAJ8933126.1"/>
    </source>
</evidence>
<comment type="caution">
    <text evidence="4">The sequence shown here is derived from an EMBL/GenBank/DDBJ whole genome shotgun (WGS) entry which is preliminary data.</text>
</comment>
<dbReference type="Pfam" id="PF13359">
    <property type="entry name" value="DDE_Tnp_4"/>
    <property type="match status" value="1"/>
</dbReference>
<name>A0AAV8X3P0_9CUCU</name>
<organism evidence="4 5">
    <name type="scientific">Rhamnusium bicolor</name>
    <dbReference type="NCBI Taxonomy" id="1586634"/>
    <lineage>
        <taxon>Eukaryota</taxon>
        <taxon>Metazoa</taxon>
        <taxon>Ecdysozoa</taxon>
        <taxon>Arthropoda</taxon>
        <taxon>Hexapoda</taxon>
        <taxon>Insecta</taxon>
        <taxon>Pterygota</taxon>
        <taxon>Neoptera</taxon>
        <taxon>Endopterygota</taxon>
        <taxon>Coleoptera</taxon>
        <taxon>Polyphaga</taxon>
        <taxon>Cucujiformia</taxon>
        <taxon>Chrysomeloidea</taxon>
        <taxon>Cerambycidae</taxon>
        <taxon>Lepturinae</taxon>
        <taxon>Rhagiini</taxon>
        <taxon>Rhamnusium</taxon>
    </lineage>
</organism>
<protein>
    <recommendedName>
        <fullName evidence="3">DDE Tnp4 domain-containing protein</fullName>
    </recommendedName>
</protein>